<keyword evidence="3" id="KW-1185">Reference proteome</keyword>
<sequence>MYVLIALALVSCTSSVHSRTNKPYLLATVLYYCDGDGQKATANEVPMKVDKLIRKDVNARILGDRVKVVPVFNDSRLSPSPAELIGFMQYMQKTVVVTRLPAQLAKKLVVEHKKRLMKKELESKNDKGNKPVHSFKDEAAIFSLLAEEANSESKSSDGKNNAVLPKMFLKNSVYYSIEAKCISRSIACDKLEAAIMLLGATKKSFVVSQKQ</sequence>
<dbReference type="OrthoDB" id="7463589at2759"/>
<accession>A0A2W1BLH2</accession>
<evidence type="ECO:0000313" key="3">
    <source>
        <dbReference type="Proteomes" id="UP000249218"/>
    </source>
</evidence>
<dbReference type="EMBL" id="KZ149976">
    <property type="protein sequence ID" value="PZC75932.1"/>
    <property type="molecule type" value="Genomic_DNA"/>
</dbReference>
<organism evidence="2 3">
    <name type="scientific">Helicoverpa armigera</name>
    <name type="common">Cotton bollworm</name>
    <name type="synonym">Heliothis armigera</name>
    <dbReference type="NCBI Taxonomy" id="29058"/>
    <lineage>
        <taxon>Eukaryota</taxon>
        <taxon>Metazoa</taxon>
        <taxon>Ecdysozoa</taxon>
        <taxon>Arthropoda</taxon>
        <taxon>Hexapoda</taxon>
        <taxon>Insecta</taxon>
        <taxon>Pterygota</taxon>
        <taxon>Neoptera</taxon>
        <taxon>Endopterygota</taxon>
        <taxon>Lepidoptera</taxon>
        <taxon>Glossata</taxon>
        <taxon>Ditrysia</taxon>
        <taxon>Noctuoidea</taxon>
        <taxon>Noctuidae</taxon>
        <taxon>Heliothinae</taxon>
        <taxon>Helicoverpa</taxon>
    </lineage>
</organism>
<feature type="chain" id="PRO_5016179510" evidence="1">
    <location>
        <begin position="19"/>
        <end position="211"/>
    </location>
</feature>
<reference evidence="2 3" key="1">
    <citation type="journal article" date="2017" name="BMC Biol.">
        <title>Genomic innovations, transcriptional plasticity and gene loss underlying the evolution and divergence of two highly polyphagous and invasive Helicoverpa pest species.</title>
        <authorList>
            <person name="Pearce S.L."/>
            <person name="Clarke D.F."/>
            <person name="East P.D."/>
            <person name="Elfekih S."/>
            <person name="Gordon K.H."/>
            <person name="Jermiin L.S."/>
            <person name="McGaughran A."/>
            <person name="Oakeshott J.G."/>
            <person name="Papanikolaou A."/>
            <person name="Perera O.P."/>
            <person name="Rane R.V."/>
            <person name="Richards S."/>
            <person name="Tay W.T."/>
            <person name="Walsh T.K."/>
            <person name="Anderson A."/>
            <person name="Anderson C.J."/>
            <person name="Asgari S."/>
            <person name="Board P.G."/>
            <person name="Bretschneider A."/>
            <person name="Campbell P.M."/>
            <person name="Chertemps T."/>
            <person name="Christeller J.T."/>
            <person name="Coppin C.W."/>
            <person name="Downes S.J."/>
            <person name="Duan G."/>
            <person name="Farnsworth C.A."/>
            <person name="Good R.T."/>
            <person name="Han L.B."/>
            <person name="Han Y.C."/>
            <person name="Hatje K."/>
            <person name="Horne I."/>
            <person name="Huang Y.P."/>
            <person name="Hughes D.S."/>
            <person name="Jacquin-Joly E."/>
            <person name="James W."/>
            <person name="Jhangiani S."/>
            <person name="Kollmar M."/>
            <person name="Kuwar S.S."/>
            <person name="Li S."/>
            <person name="Liu N.Y."/>
            <person name="Maibeche M.T."/>
            <person name="Miller J.R."/>
            <person name="Montagne N."/>
            <person name="Perry T."/>
            <person name="Qu J."/>
            <person name="Song S.V."/>
            <person name="Sutton G.G."/>
            <person name="Vogel H."/>
            <person name="Walenz B.P."/>
            <person name="Xu W."/>
            <person name="Zhang H.J."/>
            <person name="Zou Z."/>
            <person name="Batterham P."/>
            <person name="Edwards O.R."/>
            <person name="Feyereisen R."/>
            <person name="Gibbs R.A."/>
            <person name="Heckel D.G."/>
            <person name="McGrath A."/>
            <person name="Robin C."/>
            <person name="Scherer S.E."/>
            <person name="Worley K.C."/>
            <person name="Wu Y.D."/>
        </authorList>
    </citation>
    <scope>NUCLEOTIDE SEQUENCE [LARGE SCALE GENOMIC DNA]</scope>
    <source>
        <strain evidence="2">Harm_GR_Male_#8</strain>
        <tissue evidence="2">Whole organism</tissue>
    </source>
</reference>
<dbReference type="AlphaFoldDB" id="A0A2W1BLH2"/>
<evidence type="ECO:0000313" key="2">
    <source>
        <dbReference type="EMBL" id="PZC75932.1"/>
    </source>
</evidence>
<gene>
    <name evidence="2" type="primary">HaOG205325</name>
    <name evidence="2" type="ORF">B5X24_HaOG205325</name>
</gene>
<dbReference type="Proteomes" id="UP000249218">
    <property type="component" value="Unassembled WGS sequence"/>
</dbReference>
<feature type="signal peptide" evidence="1">
    <location>
        <begin position="1"/>
        <end position="18"/>
    </location>
</feature>
<proteinExistence type="predicted"/>
<name>A0A2W1BLH2_HELAM</name>
<keyword evidence="1" id="KW-0732">Signal</keyword>
<evidence type="ECO:0000256" key="1">
    <source>
        <dbReference type="SAM" id="SignalP"/>
    </source>
</evidence>
<protein>
    <submittedName>
        <fullName evidence="2">Uncharacterized protein</fullName>
    </submittedName>
</protein>